<keyword evidence="3" id="KW-1185">Reference proteome</keyword>
<feature type="transmembrane region" description="Helical" evidence="1">
    <location>
        <begin position="136"/>
        <end position="159"/>
    </location>
</feature>
<dbReference type="EMBL" id="JABMCI010000044">
    <property type="protein sequence ID" value="NUU16361.1"/>
    <property type="molecule type" value="Genomic_DNA"/>
</dbReference>
<feature type="transmembrane region" description="Helical" evidence="1">
    <location>
        <begin position="229"/>
        <end position="250"/>
    </location>
</feature>
<feature type="transmembrane region" description="Helical" evidence="1">
    <location>
        <begin position="12"/>
        <end position="31"/>
    </location>
</feature>
<dbReference type="RefSeq" id="WP_175346256.1">
    <property type="nucleotide sequence ID" value="NZ_JABMCI010000044.1"/>
</dbReference>
<gene>
    <name evidence="2" type="ORF">HP550_03755</name>
</gene>
<feature type="transmembrane region" description="Helical" evidence="1">
    <location>
        <begin position="171"/>
        <end position="190"/>
    </location>
</feature>
<keyword evidence="1" id="KW-0812">Transmembrane</keyword>
<evidence type="ECO:0000313" key="2">
    <source>
        <dbReference type="EMBL" id="NUU16361.1"/>
    </source>
</evidence>
<protein>
    <submittedName>
        <fullName evidence="2">Uncharacterized protein</fullName>
    </submittedName>
</protein>
<feature type="transmembrane region" description="Helical" evidence="1">
    <location>
        <begin position="91"/>
        <end position="116"/>
    </location>
</feature>
<reference evidence="2 3" key="1">
    <citation type="submission" date="2020-05" db="EMBL/GenBank/DDBJ databases">
        <title>Genome Sequencing of Type Strains.</title>
        <authorList>
            <person name="Lemaire J.F."/>
            <person name="Inderbitzin P."/>
            <person name="Gregorio O.A."/>
            <person name="Collins S.B."/>
            <person name="Wespe N."/>
            <person name="Knight-Connoni V."/>
        </authorList>
    </citation>
    <scope>NUCLEOTIDE SEQUENCE [LARGE SCALE GENOMIC DNA]</scope>
    <source>
        <strain evidence="2 3">ATCC 25174</strain>
    </source>
</reference>
<keyword evidence="1" id="KW-0472">Membrane</keyword>
<dbReference type="AlphaFoldDB" id="A0A7Y5ZY96"/>
<feature type="transmembrane region" description="Helical" evidence="1">
    <location>
        <begin position="262"/>
        <end position="287"/>
    </location>
</feature>
<accession>A0A7Y5ZY96</accession>
<dbReference type="Proteomes" id="UP000565724">
    <property type="component" value="Unassembled WGS sequence"/>
</dbReference>
<keyword evidence="1" id="KW-1133">Transmembrane helix</keyword>
<name>A0A7Y5ZY96_9CELL</name>
<sequence length="350" mass="34204">MPRDPTIRTSGTVGAIAAVGWLLSGVLRALLAGSSFGSGSLAELLVPGTGGALLGAGAPLSVLAGLAGALAVGAVTGLLTYAVVRRPPGRAGVLLACWFAAVLGSGLGQLVSAAIAPGSAWLTVGNDVQSALWAGPYWGVVYGWAVGQAAVALLGRSGVTLVPAAAARARSAALVAGVVVGLGWVVTGLLQRGIVDALGSGSPAARIVPVLLPNTATDYLDGGMPQVTVAFGLAALVVGSVAGVVTWVAARSADPAAGRTAFVLAAWLGAVLGGSLGPALTALGYAARVGEGGLSPALVLNVLAAGVPTSALWGVLYGWLGVVAALVVLGRARRRARPVGTQARQPAHRA</sequence>
<feature type="transmembrane region" description="Helical" evidence="1">
    <location>
        <begin position="51"/>
        <end position="84"/>
    </location>
</feature>
<evidence type="ECO:0000256" key="1">
    <source>
        <dbReference type="SAM" id="Phobius"/>
    </source>
</evidence>
<organism evidence="2 3">
    <name type="scientific">Cellulomonas humilata</name>
    <dbReference type="NCBI Taxonomy" id="144055"/>
    <lineage>
        <taxon>Bacteria</taxon>
        <taxon>Bacillati</taxon>
        <taxon>Actinomycetota</taxon>
        <taxon>Actinomycetes</taxon>
        <taxon>Micrococcales</taxon>
        <taxon>Cellulomonadaceae</taxon>
        <taxon>Cellulomonas</taxon>
    </lineage>
</organism>
<evidence type="ECO:0000313" key="3">
    <source>
        <dbReference type="Proteomes" id="UP000565724"/>
    </source>
</evidence>
<feature type="transmembrane region" description="Helical" evidence="1">
    <location>
        <begin position="307"/>
        <end position="329"/>
    </location>
</feature>
<proteinExistence type="predicted"/>
<comment type="caution">
    <text evidence="2">The sequence shown here is derived from an EMBL/GenBank/DDBJ whole genome shotgun (WGS) entry which is preliminary data.</text>
</comment>